<protein>
    <recommendedName>
        <fullName evidence="1">DUF7968 domain-containing protein</fullName>
    </recommendedName>
</protein>
<feature type="domain" description="DUF7968" evidence="1">
    <location>
        <begin position="2"/>
        <end position="102"/>
    </location>
</feature>
<dbReference type="InterPro" id="IPR058274">
    <property type="entry name" value="DUF7968"/>
</dbReference>
<dbReference type="EMBL" id="JBHTAR010000011">
    <property type="protein sequence ID" value="MFC7201374.1"/>
    <property type="molecule type" value="Genomic_DNA"/>
</dbReference>
<sequence length="106" mass="11635">MSTATRVVVSYPADLSGWGRQQLDTTHFRGYLRRVHDDVEVGDVWEEFLDVGCCGNSLDVPLRVEEVDGDVLGEETDVDYVEREACGLEGGWQVQSEAGPTASSGR</sequence>
<dbReference type="Pfam" id="PF25922">
    <property type="entry name" value="DUF7968"/>
    <property type="match status" value="1"/>
</dbReference>
<proteinExistence type="predicted"/>
<evidence type="ECO:0000259" key="1">
    <source>
        <dbReference type="Pfam" id="PF25922"/>
    </source>
</evidence>
<accession>A0ABD5Z898</accession>
<name>A0ABD5Z898_9EURY</name>
<dbReference type="AlphaFoldDB" id="A0ABD5Z898"/>
<dbReference type="RefSeq" id="WP_279528122.1">
    <property type="nucleotide sequence ID" value="NZ_CP122312.1"/>
</dbReference>
<organism evidence="2 3">
    <name type="scientific">Halospeciosus flavus</name>
    <dbReference type="NCBI Taxonomy" id="3032283"/>
    <lineage>
        <taxon>Archaea</taxon>
        <taxon>Methanobacteriati</taxon>
        <taxon>Methanobacteriota</taxon>
        <taxon>Stenosarchaea group</taxon>
        <taxon>Halobacteria</taxon>
        <taxon>Halobacteriales</taxon>
        <taxon>Halobacteriaceae</taxon>
        <taxon>Halospeciosus</taxon>
    </lineage>
</organism>
<evidence type="ECO:0000313" key="3">
    <source>
        <dbReference type="Proteomes" id="UP001596447"/>
    </source>
</evidence>
<keyword evidence="3" id="KW-1185">Reference proteome</keyword>
<reference evidence="2 3" key="1">
    <citation type="journal article" date="2019" name="Int. J. Syst. Evol. Microbiol.">
        <title>The Global Catalogue of Microorganisms (GCM) 10K type strain sequencing project: providing services to taxonomists for standard genome sequencing and annotation.</title>
        <authorList>
            <consortium name="The Broad Institute Genomics Platform"/>
            <consortium name="The Broad Institute Genome Sequencing Center for Infectious Disease"/>
            <person name="Wu L."/>
            <person name="Ma J."/>
        </authorList>
    </citation>
    <scope>NUCLEOTIDE SEQUENCE [LARGE SCALE GENOMIC DNA]</scope>
    <source>
        <strain evidence="2 3">XZGYJ-43</strain>
    </source>
</reference>
<dbReference type="Proteomes" id="UP001596447">
    <property type="component" value="Unassembled WGS sequence"/>
</dbReference>
<comment type="caution">
    <text evidence="2">The sequence shown here is derived from an EMBL/GenBank/DDBJ whole genome shotgun (WGS) entry which is preliminary data.</text>
</comment>
<evidence type="ECO:0000313" key="2">
    <source>
        <dbReference type="EMBL" id="MFC7201374.1"/>
    </source>
</evidence>
<gene>
    <name evidence="2" type="ORF">ACFQJ9_18515</name>
</gene>